<dbReference type="RefSeq" id="WP_054863283.1">
    <property type="nucleotide sequence ID" value="NZ_MWPH01000001.1"/>
</dbReference>
<protein>
    <submittedName>
        <fullName evidence="1">Uncharacterized protein</fullName>
    </submittedName>
</protein>
<name>A0A202EDT0_9EURY</name>
<dbReference type="Proteomes" id="UP000196084">
    <property type="component" value="Unassembled WGS sequence"/>
</dbReference>
<dbReference type="EMBL" id="MWPH01000001">
    <property type="protein sequence ID" value="OVE86338.1"/>
    <property type="molecule type" value="Genomic_DNA"/>
</dbReference>
<reference evidence="1 2" key="1">
    <citation type="submission" date="2017-02" db="EMBL/GenBank/DDBJ databases">
        <title>Natronthermophilus aegyptiacus gen. nov.,sp. nov., an aerobic, extremely halophilic alkalithermophilic archaeon isolated from the athalassohaline Wadi An Natrun, Egypt.</title>
        <authorList>
            <person name="Zhao B."/>
        </authorList>
    </citation>
    <scope>NUCLEOTIDE SEQUENCE [LARGE SCALE GENOMIC DNA]</scope>
    <source>
        <strain evidence="1 2">CGMCC 1.3597</strain>
    </source>
</reference>
<comment type="caution">
    <text evidence="1">The sequence shown here is derived from an EMBL/GenBank/DDBJ whole genome shotgun (WGS) entry which is preliminary data.</text>
</comment>
<dbReference type="OrthoDB" id="205286at2157"/>
<dbReference type="Pfam" id="PF20127">
    <property type="entry name" value="DUF6517"/>
    <property type="match status" value="1"/>
</dbReference>
<dbReference type="InterPro" id="IPR045396">
    <property type="entry name" value="DUF6517"/>
</dbReference>
<accession>A0A202EDT0</accession>
<evidence type="ECO:0000313" key="1">
    <source>
        <dbReference type="EMBL" id="OVE86338.1"/>
    </source>
</evidence>
<organism evidence="1 2">
    <name type="scientific">Natronolimnobius baerhuensis</name>
    <dbReference type="NCBI Taxonomy" id="253108"/>
    <lineage>
        <taxon>Archaea</taxon>
        <taxon>Methanobacteriati</taxon>
        <taxon>Methanobacteriota</taxon>
        <taxon>Stenosarchaea group</taxon>
        <taxon>Halobacteria</taxon>
        <taxon>Halobacteriales</taxon>
        <taxon>Natrialbaceae</taxon>
        <taxon>Natronolimnobius</taxon>
    </lineage>
</organism>
<keyword evidence="2" id="KW-1185">Reference proteome</keyword>
<gene>
    <name evidence="1" type="ORF">B2G88_06035</name>
</gene>
<sequence>MDRRRFVAAVAVGGLTATAGCLGSVEQYFDDLTTVTASPAVVSQSAVSDAGYEYQGTLEVLETETIVGQSVDAINYISQYTRTISTPFGVLGGEAEAGVFAAITTPQVRIIGENFNPISDMTTAEIAEHVQDQYAELEVGEKLAERTVEALGGEISVDTFDGEATLHGYEGVDVYIDISQPDYGGDHFVLVGVYPDAGTLDREDEAERIDTLLAGLEHGDDVEADISREDTTLQGDE</sequence>
<evidence type="ECO:0000313" key="2">
    <source>
        <dbReference type="Proteomes" id="UP000196084"/>
    </source>
</evidence>
<dbReference type="PROSITE" id="PS51257">
    <property type="entry name" value="PROKAR_LIPOPROTEIN"/>
    <property type="match status" value="1"/>
</dbReference>
<proteinExistence type="predicted"/>
<dbReference type="AlphaFoldDB" id="A0A202EDT0"/>